<dbReference type="Proteomes" id="UP000253495">
    <property type="component" value="Unassembled WGS sequence"/>
</dbReference>
<comment type="caution">
    <text evidence="1">The sequence shown here is derived from an EMBL/GenBank/DDBJ whole genome shotgun (WGS) entry which is preliminary data.</text>
</comment>
<dbReference type="EMBL" id="QPJC01000001">
    <property type="protein sequence ID" value="RCW46941.1"/>
    <property type="molecule type" value="Genomic_DNA"/>
</dbReference>
<sequence length="60" mass="7002">MSNEATFKPHMRQRPGESVEQWRDRLAHSCYRCGWYEPHTAVLDTHEQTCDGAPQKGQRS</sequence>
<name>A0A368VYA6_9ACTN</name>
<gene>
    <name evidence="1" type="ORF">DFQ14_101281</name>
</gene>
<dbReference type="AlphaFoldDB" id="A0A368VYA6"/>
<keyword evidence="2" id="KW-1185">Reference proteome</keyword>
<dbReference type="RefSeq" id="WP_114451173.1">
    <property type="nucleotide sequence ID" value="NZ_QPJC01000001.1"/>
</dbReference>
<evidence type="ECO:0000313" key="1">
    <source>
        <dbReference type="EMBL" id="RCW46941.1"/>
    </source>
</evidence>
<reference evidence="1 2" key="1">
    <citation type="submission" date="2018-07" db="EMBL/GenBank/DDBJ databases">
        <title>Genomic Encyclopedia of Type Strains, Phase III (KMG-III): the genomes of soil and plant-associated and newly described type strains.</title>
        <authorList>
            <person name="Whitman W."/>
        </authorList>
    </citation>
    <scope>NUCLEOTIDE SEQUENCE [LARGE SCALE GENOMIC DNA]</scope>
    <source>
        <strain evidence="1 2">CECT 8575</strain>
    </source>
</reference>
<dbReference type="OrthoDB" id="5197700at2"/>
<accession>A0A368VYA6</accession>
<evidence type="ECO:0000313" key="2">
    <source>
        <dbReference type="Proteomes" id="UP000253495"/>
    </source>
</evidence>
<organism evidence="1 2">
    <name type="scientific">Halopolyspora algeriensis</name>
    <dbReference type="NCBI Taxonomy" id="1500506"/>
    <lineage>
        <taxon>Bacteria</taxon>
        <taxon>Bacillati</taxon>
        <taxon>Actinomycetota</taxon>
        <taxon>Actinomycetes</taxon>
        <taxon>Actinomycetes incertae sedis</taxon>
        <taxon>Halopolyspora</taxon>
    </lineage>
</organism>
<proteinExistence type="predicted"/>
<protein>
    <submittedName>
        <fullName evidence="1">Uncharacterized protein</fullName>
    </submittedName>
</protein>